<evidence type="ECO:0000313" key="2">
    <source>
        <dbReference type="Proteomes" id="UP000240892"/>
    </source>
</evidence>
<accession>A0A2T2XUQ6</accession>
<organism evidence="1 2">
    <name type="scientific">Kluyvera genomosp. 2</name>
    <dbReference type="NCBI Taxonomy" id="2774054"/>
    <lineage>
        <taxon>Bacteria</taxon>
        <taxon>Pseudomonadati</taxon>
        <taxon>Pseudomonadota</taxon>
        <taxon>Gammaproteobacteria</taxon>
        <taxon>Enterobacterales</taxon>
        <taxon>Enterobacteriaceae</taxon>
        <taxon>Kluyvera</taxon>
    </lineage>
</organism>
<dbReference type="InterPro" id="IPR008962">
    <property type="entry name" value="PapD-like_sf"/>
</dbReference>
<dbReference type="AlphaFoldDB" id="A0A2T2XUQ6"/>
<dbReference type="Proteomes" id="UP000240892">
    <property type="component" value="Unassembled WGS sequence"/>
</dbReference>
<dbReference type="InterPro" id="IPR013783">
    <property type="entry name" value="Ig-like_fold"/>
</dbReference>
<reference evidence="1 2" key="1">
    <citation type="submission" date="2018-03" db="EMBL/GenBank/DDBJ databases">
        <title>First report of an OXA-48+CTX-M-M-producing Kluyvera ascorbata clone recovered from patients admitted in a University Hospital in Madrid, Spain.</title>
        <authorList>
            <person name="Hernandez-Garcia M."/>
            <person name="Leon-Sampedro R."/>
            <person name="Perez-Viso B."/>
            <person name="Morosini M.I."/>
            <person name="Lopez-Fresnena N."/>
            <person name="Coque T.M."/>
            <person name="Bonten M."/>
            <person name="Malhotra-Kumar S."/>
            <person name="Ruiz-Garbajosa P."/>
            <person name="Canton R."/>
        </authorList>
    </citation>
    <scope>NUCLEOTIDE SEQUENCE [LARGE SCALE GENOMIC DNA]</scope>
    <source>
        <strain evidence="1 2">KA2</strain>
    </source>
</reference>
<gene>
    <name evidence="1" type="ORF">C8256_25390</name>
</gene>
<comment type="caution">
    <text evidence="1">The sequence shown here is derived from an EMBL/GenBank/DDBJ whole genome shotgun (WGS) entry which is preliminary data.</text>
</comment>
<keyword evidence="2" id="KW-1185">Reference proteome</keyword>
<evidence type="ECO:0000313" key="1">
    <source>
        <dbReference type="EMBL" id="PSR44034.1"/>
    </source>
</evidence>
<sequence length="225" mass="25438">MSIKIGAVLGFFIYIFSSGLAHAIYIGDLTFSIDSDKAYTSKRILNNNNAARIYRVAITGIHNPNDDENGYALGDGELLFAPHLLTLQPHAGEYFKFFYHGPADGKERYYRVSISEIPVNDYRKSGLGSSKVLLEPIVVLDSILVVRPRQIHFNYSFDHMTGVLKNTGNTFFKAIAKPDCDSTEEQGKVWYLRPGDEVSNTMLRQRGDKYIVYNANFIKFSEECQ</sequence>
<name>A0A2T2XUQ6_9ENTR</name>
<dbReference type="RefSeq" id="WP_106931089.1">
    <property type="nucleotide sequence ID" value="NZ_CABMMU010000056.1"/>
</dbReference>
<evidence type="ECO:0008006" key="3">
    <source>
        <dbReference type="Google" id="ProtNLM"/>
    </source>
</evidence>
<dbReference type="EMBL" id="PYHO01000056">
    <property type="protein sequence ID" value="PSR44034.1"/>
    <property type="molecule type" value="Genomic_DNA"/>
</dbReference>
<protein>
    <recommendedName>
        <fullName evidence="3">Fimbrial chaperone EcpE</fullName>
    </recommendedName>
</protein>
<dbReference type="SUPFAM" id="SSF49354">
    <property type="entry name" value="PapD-like"/>
    <property type="match status" value="1"/>
</dbReference>
<dbReference type="Gene3D" id="2.60.40.10">
    <property type="entry name" value="Immunoglobulins"/>
    <property type="match status" value="1"/>
</dbReference>
<proteinExistence type="predicted"/>